<feature type="domain" description="4Fe-4S ferredoxin-type" evidence="6">
    <location>
        <begin position="51"/>
        <end position="82"/>
    </location>
</feature>
<evidence type="ECO:0000259" key="6">
    <source>
        <dbReference type="PROSITE" id="PS51379"/>
    </source>
</evidence>
<keyword evidence="4" id="KW-0408">Iron</keyword>
<evidence type="ECO:0000256" key="2">
    <source>
        <dbReference type="ARBA" id="ARBA00022723"/>
    </source>
</evidence>
<accession>X1KVR7</accession>
<dbReference type="PROSITE" id="PS00198">
    <property type="entry name" value="4FE4S_FER_1"/>
    <property type="match status" value="1"/>
</dbReference>
<dbReference type="GO" id="GO:0003954">
    <property type="term" value="F:NADH dehydrogenase activity"/>
    <property type="evidence" value="ECO:0007669"/>
    <property type="project" value="TreeGrafter"/>
</dbReference>
<keyword evidence="5" id="KW-0411">Iron-sulfur</keyword>
<dbReference type="GO" id="GO:0009060">
    <property type="term" value="P:aerobic respiration"/>
    <property type="evidence" value="ECO:0007669"/>
    <property type="project" value="TreeGrafter"/>
</dbReference>
<evidence type="ECO:0000256" key="3">
    <source>
        <dbReference type="ARBA" id="ARBA00022737"/>
    </source>
</evidence>
<name>X1KVR7_9ZZZZ</name>
<dbReference type="InterPro" id="IPR017900">
    <property type="entry name" value="4Fe4S_Fe_S_CS"/>
</dbReference>
<reference evidence="7" key="1">
    <citation type="journal article" date="2014" name="Front. Microbiol.">
        <title>High frequency of phylogenetically diverse reductive dehalogenase-homologous genes in deep subseafloor sedimentary metagenomes.</title>
        <authorList>
            <person name="Kawai M."/>
            <person name="Futagami T."/>
            <person name="Toyoda A."/>
            <person name="Takaki Y."/>
            <person name="Nishi S."/>
            <person name="Hori S."/>
            <person name="Arai W."/>
            <person name="Tsubouchi T."/>
            <person name="Morono Y."/>
            <person name="Uchiyama I."/>
            <person name="Ito T."/>
            <person name="Fujiyama A."/>
            <person name="Inagaki F."/>
            <person name="Takami H."/>
        </authorList>
    </citation>
    <scope>NUCLEOTIDE SEQUENCE</scope>
    <source>
        <strain evidence="7">Expedition CK06-06</strain>
    </source>
</reference>
<sequence>MKDVLRALTNVVWRMPPAFLVTMKHMFKKPVTLDYPREKAPMAPRYRGKHYLERYDDGTERCVCCGLCAAACPADAIYMEPEENEKGERRA</sequence>
<dbReference type="InterPro" id="IPR017896">
    <property type="entry name" value="4Fe4S_Fe-S-bd"/>
</dbReference>
<dbReference type="PROSITE" id="PS51379">
    <property type="entry name" value="4FE4S_FER_2"/>
    <property type="match status" value="1"/>
</dbReference>
<dbReference type="PANTHER" id="PTHR10849:SF35">
    <property type="entry name" value="FORMATE HYDROGENLYASE SUBUNIT 6-RELATED"/>
    <property type="match status" value="1"/>
</dbReference>
<keyword evidence="2" id="KW-0479">Metal-binding</keyword>
<evidence type="ECO:0000256" key="1">
    <source>
        <dbReference type="ARBA" id="ARBA00022485"/>
    </source>
</evidence>
<dbReference type="EMBL" id="BARV01010320">
    <property type="protein sequence ID" value="GAI10793.1"/>
    <property type="molecule type" value="Genomic_DNA"/>
</dbReference>
<dbReference type="GO" id="GO:0051539">
    <property type="term" value="F:4 iron, 4 sulfur cluster binding"/>
    <property type="evidence" value="ECO:0007669"/>
    <property type="project" value="UniProtKB-KW"/>
</dbReference>
<dbReference type="SUPFAM" id="SSF46548">
    <property type="entry name" value="alpha-helical ferredoxin"/>
    <property type="match status" value="1"/>
</dbReference>
<evidence type="ECO:0000313" key="7">
    <source>
        <dbReference type="EMBL" id="GAI10793.1"/>
    </source>
</evidence>
<dbReference type="AlphaFoldDB" id="X1KVR7"/>
<dbReference type="GO" id="GO:0046872">
    <property type="term" value="F:metal ion binding"/>
    <property type="evidence" value="ECO:0007669"/>
    <property type="project" value="UniProtKB-KW"/>
</dbReference>
<organism evidence="7">
    <name type="scientific">marine sediment metagenome</name>
    <dbReference type="NCBI Taxonomy" id="412755"/>
    <lineage>
        <taxon>unclassified sequences</taxon>
        <taxon>metagenomes</taxon>
        <taxon>ecological metagenomes</taxon>
    </lineage>
</organism>
<dbReference type="InterPro" id="IPR010226">
    <property type="entry name" value="NADH_quinone_OxRdtase_chainI"/>
</dbReference>
<keyword evidence="1" id="KW-0004">4Fe-4S</keyword>
<evidence type="ECO:0000256" key="5">
    <source>
        <dbReference type="ARBA" id="ARBA00023014"/>
    </source>
</evidence>
<dbReference type="GO" id="GO:0016020">
    <property type="term" value="C:membrane"/>
    <property type="evidence" value="ECO:0007669"/>
    <property type="project" value="InterPro"/>
</dbReference>
<keyword evidence="3" id="KW-0677">Repeat</keyword>
<proteinExistence type="predicted"/>
<dbReference type="Gene3D" id="3.30.70.3270">
    <property type="match status" value="1"/>
</dbReference>
<evidence type="ECO:0000256" key="4">
    <source>
        <dbReference type="ARBA" id="ARBA00023004"/>
    </source>
</evidence>
<protein>
    <recommendedName>
        <fullName evidence="6">4Fe-4S ferredoxin-type domain-containing protein</fullName>
    </recommendedName>
</protein>
<dbReference type="PANTHER" id="PTHR10849">
    <property type="entry name" value="NADH DEHYDROGENASE UBIQUINONE IRON-SULFUR PROTEIN 8, MITOCHONDRIAL"/>
    <property type="match status" value="1"/>
</dbReference>
<comment type="caution">
    <text evidence="7">The sequence shown here is derived from an EMBL/GenBank/DDBJ whole genome shotgun (WGS) entry which is preliminary data.</text>
</comment>
<feature type="non-terminal residue" evidence="7">
    <location>
        <position position="91"/>
    </location>
</feature>
<gene>
    <name evidence="7" type="ORF">S06H3_20020</name>
</gene>